<keyword evidence="2" id="KW-0472">Membrane</keyword>
<evidence type="ECO:0000256" key="2">
    <source>
        <dbReference type="SAM" id="Phobius"/>
    </source>
</evidence>
<gene>
    <name evidence="3" type="ORF">QLQ12_16105</name>
</gene>
<feature type="region of interest" description="Disordered" evidence="1">
    <location>
        <begin position="1"/>
        <end position="24"/>
    </location>
</feature>
<evidence type="ECO:0000313" key="3">
    <source>
        <dbReference type="EMBL" id="MDI6100127.1"/>
    </source>
</evidence>
<sequence>MTIPGQPDPSQQPETSEPEVRMGRYARRRERVYRQIERDRAGGHKIPTWVLALILVLFLGGWLYLILGT</sequence>
<keyword evidence="2" id="KW-1133">Transmembrane helix</keyword>
<evidence type="ECO:0000313" key="4">
    <source>
        <dbReference type="Proteomes" id="UP001241758"/>
    </source>
</evidence>
<comment type="caution">
    <text evidence="3">The sequence shown here is derived from an EMBL/GenBank/DDBJ whole genome shotgun (WGS) entry which is preliminary data.</text>
</comment>
<dbReference type="Proteomes" id="UP001241758">
    <property type="component" value="Unassembled WGS sequence"/>
</dbReference>
<evidence type="ECO:0000256" key="1">
    <source>
        <dbReference type="SAM" id="MobiDB-lite"/>
    </source>
</evidence>
<evidence type="ECO:0008006" key="5">
    <source>
        <dbReference type="Google" id="ProtNLM"/>
    </source>
</evidence>
<accession>A0ABT6WK57</accession>
<feature type="transmembrane region" description="Helical" evidence="2">
    <location>
        <begin position="48"/>
        <end position="67"/>
    </location>
</feature>
<proteinExistence type="predicted"/>
<organism evidence="3 4">
    <name type="scientific">Actinoplanes sandaracinus</name>
    <dbReference type="NCBI Taxonomy" id="3045177"/>
    <lineage>
        <taxon>Bacteria</taxon>
        <taxon>Bacillati</taxon>
        <taxon>Actinomycetota</taxon>
        <taxon>Actinomycetes</taxon>
        <taxon>Micromonosporales</taxon>
        <taxon>Micromonosporaceae</taxon>
        <taxon>Actinoplanes</taxon>
    </lineage>
</organism>
<dbReference type="EMBL" id="JASCTH010000009">
    <property type="protein sequence ID" value="MDI6100127.1"/>
    <property type="molecule type" value="Genomic_DNA"/>
</dbReference>
<protein>
    <recommendedName>
        <fullName evidence="5">Cardiolipin synthase N-terminal domain-containing protein</fullName>
    </recommendedName>
</protein>
<reference evidence="3 4" key="1">
    <citation type="submission" date="2023-05" db="EMBL/GenBank/DDBJ databases">
        <title>Actinoplanes sp. NEAU-A12 genome sequencing.</title>
        <authorList>
            <person name="Wang Z.-S."/>
        </authorList>
    </citation>
    <scope>NUCLEOTIDE SEQUENCE [LARGE SCALE GENOMIC DNA]</scope>
    <source>
        <strain evidence="3 4">NEAU-A12</strain>
    </source>
</reference>
<dbReference type="RefSeq" id="WP_282760733.1">
    <property type="nucleotide sequence ID" value="NZ_JASCTH010000009.1"/>
</dbReference>
<keyword evidence="4" id="KW-1185">Reference proteome</keyword>
<name>A0ABT6WK57_9ACTN</name>
<keyword evidence="2" id="KW-0812">Transmembrane</keyword>